<evidence type="ECO:0000313" key="1">
    <source>
        <dbReference type="EMBL" id="KAF1973652.1"/>
    </source>
</evidence>
<dbReference type="OrthoDB" id="3945550at2759"/>
<dbReference type="AlphaFoldDB" id="A0A6A5VCD3"/>
<protein>
    <recommendedName>
        <fullName evidence="3">F-box domain-containing protein</fullName>
    </recommendedName>
</protein>
<evidence type="ECO:0000313" key="2">
    <source>
        <dbReference type="Proteomes" id="UP000800036"/>
    </source>
</evidence>
<reference evidence="1" key="1">
    <citation type="journal article" date="2020" name="Stud. Mycol.">
        <title>101 Dothideomycetes genomes: a test case for predicting lifestyles and emergence of pathogens.</title>
        <authorList>
            <person name="Haridas S."/>
            <person name="Albert R."/>
            <person name="Binder M."/>
            <person name="Bloem J."/>
            <person name="Labutti K."/>
            <person name="Salamov A."/>
            <person name="Andreopoulos B."/>
            <person name="Baker S."/>
            <person name="Barry K."/>
            <person name="Bills G."/>
            <person name="Bluhm B."/>
            <person name="Cannon C."/>
            <person name="Castanera R."/>
            <person name="Culley D."/>
            <person name="Daum C."/>
            <person name="Ezra D."/>
            <person name="Gonzalez J."/>
            <person name="Henrissat B."/>
            <person name="Kuo A."/>
            <person name="Liang C."/>
            <person name="Lipzen A."/>
            <person name="Lutzoni F."/>
            <person name="Magnuson J."/>
            <person name="Mondo S."/>
            <person name="Nolan M."/>
            <person name="Ohm R."/>
            <person name="Pangilinan J."/>
            <person name="Park H.-J."/>
            <person name="Ramirez L."/>
            <person name="Alfaro M."/>
            <person name="Sun H."/>
            <person name="Tritt A."/>
            <person name="Yoshinaga Y."/>
            <person name="Zwiers L.-H."/>
            <person name="Turgeon B."/>
            <person name="Goodwin S."/>
            <person name="Spatafora J."/>
            <person name="Crous P."/>
            <person name="Grigoriev I."/>
        </authorList>
    </citation>
    <scope>NUCLEOTIDE SEQUENCE</scope>
    <source>
        <strain evidence="1">CBS 107.79</strain>
    </source>
</reference>
<organism evidence="1 2">
    <name type="scientific">Bimuria novae-zelandiae CBS 107.79</name>
    <dbReference type="NCBI Taxonomy" id="1447943"/>
    <lineage>
        <taxon>Eukaryota</taxon>
        <taxon>Fungi</taxon>
        <taxon>Dikarya</taxon>
        <taxon>Ascomycota</taxon>
        <taxon>Pezizomycotina</taxon>
        <taxon>Dothideomycetes</taxon>
        <taxon>Pleosporomycetidae</taxon>
        <taxon>Pleosporales</taxon>
        <taxon>Massarineae</taxon>
        <taxon>Didymosphaeriaceae</taxon>
        <taxon>Bimuria</taxon>
    </lineage>
</organism>
<dbReference type="Gene3D" id="3.80.10.10">
    <property type="entry name" value="Ribonuclease Inhibitor"/>
    <property type="match status" value="1"/>
</dbReference>
<dbReference type="InterPro" id="IPR032675">
    <property type="entry name" value="LRR_dom_sf"/>
</dbReference>
<name>A0A6A5VCD3_9PLEO</name>
<dbReference type="EMBL" id="ML976679">
    <property type="protein sequence ID" value="KAF1973652.1"/>
    <property type="molecule type" value="Genomic_DNA"/>
</dbReference>
<keyword evidence="2" id="KW-1185">Reference proteome</keyword>
<evidence type="ECO:0008006" key="3">
    <source>
        <dbReference type="Google" id="ProtNLM"/>
    </source>
</evidence>
<gene>
    <name evidence="1" type="ORF">BU23DRAFT_128073</name>
</gene>
<dbReference type="Proteomes" id="UP000800036">
    <property type="component" value="Unassembled WGS sequence"/>
</dbReference>
<accession>A0A6A5VCD3</accession>
<sequence length="552" mass="62017">MAVPHKTLNINIADYKASVERWELILERTRSWEVPQRVIIDAGEVASADDPHDMIKTGDSRLQASMANCRAYDAIEGCEAQVLIDFFRKLPSLSDLEWQCNAPLVPLLVQFLRDRPSCNLHLKPFHLPYPYGSDPFYIRSILCLPNLQTLWLDIRHDKGAIQDLIQHDLRGPNGNLREVRIFRSHRGASPYPEYSPIFWDPELEAHDGQRLGQLQSLQLAGAKGAEGPSLQTWALHTDFAQLGSLSLEMPINRATLEALINIPLQSLHSLGLVLQTDTHDGATLQTFIRNLPSLSHLRLKGSLSLPTLEAILDHLAPALHTLYLIPSGRDPGRFVFNSRTIELITGRCQHVRDLGISIRRIWNSPGEDIAILKAIGRMPHLSSLDLTFDTIDYTLTNGPTKLAPSDPSFTDFDNETVTLPFTWGEKIRKGNIRDGLINSAIDGTLAKAVFDTIVSASPDPPLQQLSLRSRNSGDWGTGSSDGSFALIVEEIGRKWVVTRAERQEEVIFRRAEREGPELEEGDTLSWDLEPIFRRVWPGDGDWFEEWHAFPLV</sequence>
<dbReference type="SUPFAM" id="SSF52047">
    <property type="entry name" value="RNI-like"/>
    <property type="match status" value="1"/>
</dbReference>
<proteinExistence type="predicted"/>